<dbReference type="Proteomes" id="UP001165090">
    <property type="component" value="Unassembled WGS sequence"/>
</dbReference>
<evidence type="ECO:0000313" key="8">
    <source>
        <dbReference type="Proteomes" id="UP001165090"/>
    </source>
</evidence>
<dbReference type="Gene3D" id="2.70.130.10">
    <property type="entry name" value="Mannose-6-phosphate receptor binding domain"/>
    <property type="match status" value="1"/>
</dbReference>
<dbReference type="Pfam" id="PF07915">
    <property type="entry name" value="PRKCSH"/>
    <property type="match status" value="1"/>
</dbReference>
<name>A0ABQ5RZP9_9CHLO</name>
<dbReference type="PANTHER" id="PTHR15414:SF0">
    <property type="entry name" value="ENDOPLASMIC RETICULUM LECTIN 1"/>
    <property type="match status" value="1"/>
</dbReference>
<dbReference type="SUPFAM" id="SSF50911">
    <property type="entry name" value="Mannose 6-phosphate receptor domain"/>
    <property type="match status" value="1"/>
</dbReference>
<gene>
    <name evidence="7" type="primary">VAMT043</name>
    <name evidence="7" type="ORF">VaNZ11_005638</name>
</gene>
<keyword evidence="8" id="KW-1185">Reference proteome</keyword>
<evidence type="ECO:0000256" key="2">
    <source>
        <dbReference type="ARBA" id="ARBA00022729"/>
    </source>
</evidence>
<evidence type="ECO:0000256" key="4">
    <source>
        <dbReference type="ARBA" id="ARBA00023157"/>
    </source>
</evidence>
<evidence type="ECO:0000256" key="5">
    <source>
        <dbReference type="SAM" id="SignalP"/>
    </source>
</evidence>
<protein>
    <recommendedName>
        <fullName evidence="6">MRH domain-containing protein</fullName>
    </recommendedName>
</protein>
<accession>A0ABQ5RZP9</accession>
<evidence type="ECO:0000259" key="6">
    <source>
        <dbReference type="PROSITE" id="PS51914"/>
    </source>
</evidence>
<keyword evidence="3" id="KW-0256">Endoplasmic reticulum</keyword>
<organism evidence="7 8">
    <name type="scientific">Volvox africanus</name>
    <dbReference type="NCBI Taxonomy" id="51714"/>
    <lineage>
        <taxon>Eukaryota</taxon>
        <taxon>Viridiplantae</taxon>
        <taxon>Chlorophyta</taxon>
        <taxon>core chlorophytes</taxon>
        <taxon>Chlorophyceae</taxon>
        <taxon>CS clade</taxon>
        <taxon>Chlamydomonadales</taxon>
        <taxon>Volvocaceae</taxon>
        <taxon>Volvox</taxon>
    </lineage>
</organism>
<keyword evidence="2 5" id="KW-0732">Signal</keyword>
<dbReference type="PROSITE" id="PS51914">
    <property type="entry name" value="MRH"/>
    <property type="match status" value="1"/>
</dbReference>
<dbReference type="InterPro" id="IPR045149">
    <property type="entry name" value="OS-9-like"/>
</dbReference>
<keyword evidence="4" id="KW-1015">Disulfide bond</keyword>
<dbReference type="EMBL" id="BSDZ01000014">
    <property type="protein sequence ID" value="GLI62889.1"/>
    <property type="molecule type" value="Genomic_DNA"/>
</dbReference>
<dbReference type="InterPro" id="IPR012913">
    <property type="entry name" value="OS9-like_dom"/>
</dbReference>
<evidence type="ECO:0000313" key="7">
    <source>
        <dbReference type="EMBL" id="GLI62889.1"/>
    </source>
</evidence>
<comment type="caution">
    <text evidence="7">The sequence shown here is derived from an EMBL/GenBank/DDBJ whole genome shotgun (WGS) entry which is preliminary data.</text>
</comment>
<sequence>MGSYLMLVLLLCGRFNFSHSLIVRDVYSSFTKSSFVLPRYVVALASKGKTVQPMAHPTDLDDDMESPIMGSTGTTTMFSQITLSAGDGLKYCCTVITGNEMVLRPSPGHRTGPSLVIREEGLRDFSPSVEKTPLELLDAMSALCLYRQEGLWTYELCYKKYVRQFRQAKSGHIEDFSCGVFTSAGGQDESVKEDISSHPYPIRYVSHTFVGGAECAMTGEPRTAEVRFTCMPGINDNVIVSMNEFPTCNYVFVINAPLLCTLTDFSPPMEQEILLSCEPALNGCLNAEHAQHHPADKIRRW</sequence>
<dbReference type="PANTHER" id="PTHR15414">
    <property type="entry name" value="OS-9-RELATED"/>
    <property type="match status" value="1"/>
</dbReference>
<comment type="subcellular location">
    <subcellularLocation>
        <location evidence="1">Endoplasmic reticulum</location>
    </subcellularLocation>
</comment>
<dbReference type="InterPro" id="IPR044865">
    <property type="entry name" value="MRH_dom"/>
</dbReference>
<proteinExistence type="predicted"/>
<reference evidence="7 8" key="1">
    <citation type="journal article" date="2023" name="IScience">
        <title>Expanded male sex-determining region conserved during the evolution of homothallism in the green alga Volvox.</title>
        <authorList>
            <person name="Yamamoto K."/>
            <person name="Matsuzaki R."/>
            <person name="Mahakham W."/>
            <person name="Heman W."/>
            <person name="Sekimoto H."/>
            <person name="Kawachi M."/>
            <person name="Minakuchi Y."/>
            <person name="Toyoda A."/>
            <person name="Nozaki H."/>
        </authorList>
    </citation>
    <scope>NUCLEOTIDE SEQUENCE [LARGE SCALE GENOMIC DNA]</scope>
    <source>
        <strain evidence="7 8">NIES-4468</strain>
    </source>
</reference>
<evidence type="ECO:0000256" key="1">
    <source>
        <dbReference type="ARBA" id="ARBA00004240"/>
    </source>
</evidence>
<feature type="domain" description="MRH" evidence="6">
    <location>
        <begin position="142"/>
        <end position="262"/>
    </location>
</feature>
<feature type="chain" id="PRO_5045317248" description="MRH domain-containing protein" evidence="5">
    <location>
        <begin position="21"/>
        <end position="301"/>
    </location>
</feature>
<feature type="signal peptide" evidence="5">
    <location>
        <begin position="1"/>
        <end position="20"/>
    </location>
</feature>
<evidence type="ECO:0000256" key="3">
    <source>
        <dbReference type="ARBA" id="ARBA00022824"/>
    </source>
</evidence>
<dbReference type="InterPro" id="IPR009011">
    <property type="entry name" value="Man6P_isomerase_rcpt-bd_dom_sf"/>
</dbReference>